<reference evidence="2 3" key="1">
    <citation type="submission" date="2020-05" db="EMBL/GenBank/DDBJ databases">
        <title>Draft genome sequence of Mycobacterium hippocampi DL, isolated from European seabass, Dicentrarchus labrax, reared in fish farms.</title>
        <authorList>
            <person name="Stathopoulou P."/>
            <person name="Asimakis E."/>
            <person name="Tzokas K."/>
            <person name="Batargias C."/>
            <person name="Tsiamis G."/>
        </authorList>
    </citation>
    <scope>NUCLEOTIDE SEQUENCE [LARGE SCALE GENOMIC DNA]</scope>
    <source>
        <strain evidence="2 3">DL</strain>
    </source>
</reference>
<evidence type="ECO:0000313" key="2">
    <source>
        <dbReference type="EMBL" id="NVN53009.1"/>
    </source>
</evidence>
<dbReference type="PANTHER" id="PTHR36836">
    <property type="entry name" value="COLANIC ACID BIOSYNTHESIS PROTEIN WCAK"/>
    <property type="match status" value="1"/>
</dbReference>
<gene>
    <name evidence="2" type="ORF">HLY00_4977</name>
</gene>
<evidence type="ECO:0000259" key="1">
    <source>
        <dbReference type="Pfam" id="PF04230"/>
    </source>
</evidence>
<proteinExistence type="predicted"/>
<dbReference type="InterPro" id="IPR007345">
    <property type="entry name" value="Polysacch_pyruvyl_Trfase"/>
</dbReference>
<dbReference type="AlphaFoldDB" id="A0A850PRR8"/>
<name>A0A850PRR8_9MYCO</name>
<dbReference type="Pfam" id="PF04230">
    <property type="entry name" value="PS_pyruv_trans"/>
    <property type="match status" value="1"/>
</dbReference>
<protein>
    <recommendedName>
        <fullName evidence="1">Polysaccharide pyruvyl transferase domain-containing protein</fullName>
    </recommendedName>
</protein>
<feature type="domain" description="Polysaccharide pyruvyl transferase" evidence="1">
    <location>
        <begin position="12"/>
        <end position="189"/>
    </location>
</feature>
<dbReference type="EMBL" id="JABFYL010000048">
    <property type="protein sequence ID" value="NVN53009.1"/>
    <property type="molecule type" value="Genomic_DNA"/>
</dbReference>
<accession>A0A850PRR8</accession>
<organism evidence="2 3">
    <name type="scientific">Mycolicibacterium hippocampi</name>
    <dbReference type="NCBI Taxonomy" id="659824"/>
    <lineage>
        <taxon>Bacteria</taxon>
        <taxon>Bacillati</taxon>
        <taxon>Actinomycetota</taxon>
        <taxon>Actinomycetes</taxon>
        <taxon>Mycobacteriales</taxon>
        <taxon>Mycobacteriaceae</taxon>
        <taxon>Mycolicibacterium</taxon>
    </lineage>
</organism>
<evidence type="ECO:0000313" key="3">
    <source>
        <dbReference type="Proteomes" id="UP000570517"/>
    </source>
</evidence>
<dbReference type="Proteomes" id="UP000570517">
    <property type="component" value="Unassembled WGS sequence"/>
</dbReference>
<comment type="caution">
    <text evidence="2">The sequence shown here is derived from an EMBL/GenBank/DDBJ whole genome shotgun (WGS) entry which is preliminary data.</text>
</comment>
<sequence length="385" mass="41840">MYYLIATAGFPNFGDELILDGWLRHLRDVAPDAEVWVDTHSPGPCQMLFGESHPRVRFTDTLWRLCWEANSDDPWEVASWVQHAITNPGMAPRWHQGIAALARLDVVHVVGGGYINALWPQHVGLLAGAVAAARLSGARSAMSGQGLTPQPVGADPLLCALADRFDVVDVRDTQSADVLGTDVGVDDAFLDLGRHRISRPQDMWPDAPAPEVMVCLQSDMNDAGTAAVAGAVLSMLRRWQVRGDKVCVVEGIPRVDREVYALIEHELPGARFYPFVDVWTRGLPVSAEQIWISTRFHPHMAAAAAGASGVAVSISPDYYATKHRSLIELGSGWSLMEDLEKVPERPTGGGFGPGTVQRLRQQKRGVADTIYGGSAQNQADQNLVS</sequence>
<dbReference type="PANTHER" id="PTHR36836:SF1">
    <property type="entry name" value="COLANIC ACID BIOSYNTHESIS PROTEIN WCAK"/>
    <property type="match status" value="1"/>
</dbReference>
<keyword evidence="3" id="KW-1185">Reference proteome</keyword>